<feature type="region of interest" description="Disordered" evidence="1">
    <location>
        <begin position="1"/>
        <end position="54"/>
    </location>
</feature>
<dbReference type="Proteomes" id="UP000008744">
    <property type="component" value="Unassembled WGS sequence"/>
</dbReference>
<feature type="compositionally biased region" description="Acidic residues" evidence="1">
    <location>
        <begin position="32"/>
        <end position="42"/>
    </location>
</feature>
<accession>B4H0X1</accession>
<gene>
    <name evidence="2" type="primary">Dper\GL15881</name>
    <name evidence="3" type="synonym">Dper\GL15859</name>
    <name evidence="3" type="ORF">Dper_GL15859</name>
    <name evidence="2" type="ORF">Dper_GL15881</name>
    <name evidence="2" type="ORF">GL15859</name>
    <name evidence="2" type="ORF">GL15881</name>
</gene>
<evidence type="ECO:0000313" key="3">
    <source>
        <dbReference type="EMBL" id="EDW29889.1"/>
    </source>
</evidence>
<evidence type="ECO:0000313" key="4">
    <source>
        <dbReference type="Proteomes" id="UP000008744"/>
    </source>
</evidence>
<feature type="compositionally biased region" description="Basic and acidic residues" evidence="1">
    <location>
        <begin position="43"/>
        <end position="54"/>
    </location>
</feature>
<dbReference type="EMBL" id="CH479201">
    <property type="protein sequence ID" value="EDW29889.1"/>
    <property type="molecule type" value="Genomic_DNA"/>
</dbReference>
<organism evidence="4">
    <name type="scientific">Drosophila persimilis</name>
    <name type="common">Fruit fly</name>
    <dbReference type="NCBI Taxonomy" id="7234"/>
    <lineage>
        <taxon>Eukaryota</taxon>
        <taxon>Metazoa</taxon>
        <taxon>Ecdysozoa</taxon>
        <taxon>Arthropoda</taxon>
        <taxon>Hexapoda</taxon>
        <taxon>Insecta</taxon>
        <taxon>Pterygota</taxon>
        <taxon>Neoptera</taxon>
        <taxon>Endopterygota</taxon>
        <taxon>Diptera</taxon>
        <taxon>Brachycera</taxon>
        <taxon>Muscomorpha</taxon>
        <taxon>Ephydroidea</taxon>
        <taxon>Drosophilidae</taxon>
        <taxon>Drosophila</taxon>
        <taxon>Sophophora</taxon>
    </lineage>
</organism>
<reference evidence="2 4" key="1">
    <citation type="journal article" date="2007" name="Nature">
        <title>Evolution of genes and genomes on the Drosophila phylogeny.</title>
        <authorList>
            <consortium name="Drosophila 12 Genomes Consortium"/>
            <person name="Clark A.G."/>
            <person name="Eisen M.B."/>
            <person name="Smith D.R."/>
            <person name="Bergman C.M."/>
            <person name="Oliver B."/>
            <person name="Markow T.A."/>
            <person name="Kaufman T.C."/>
            <person name="Kellis M."/>
            <person name="Gelbart W."/>
            <person name="Iyer V.N."/>
            <person name="Pollard D.A."/>
            <person name="Sackton T.B."/>
            <person name="Larracuente A.M."/>
            <person name="Singh N.D."/>
            <person name="Abad J.P."/>
            <person name="Abt D.N."/>
            <person name="Adryan B."/>
            <person name="Aguade M."/>
            <person name="Akashi H."/>
            <person name="Anderson W.W."/>
            <person name="Aquadro C.F."/>
            <person name="Ardell D.H."/>
            <person name="Arguello R."/>
            <person name="Artieri C.G."/>
            <person name="Barbash D.A."/>
            <person name="Barker D."/>
            <person name="Barsanti P."/>
            <person name="Batterham P."/>
            <person name="Batzoglou S."/>
            <person name="Begun D."/>
            <person name="Bhutkar A."/>
            <person name="Blanco E."/>
            <person name="Bosak S.A."/>
            <person name="Bradley R.K."/>
            <person name="Brand A.D."/>
            <person name="Brent M.R."/>
            <person name="Brooks A.N."/>
            <person name="Brown R.H."/>
            <person name="Butlin R.K."/>
            <person name="Caggese C."/>
            <person name="Calvi B.R."/>
            <person name="Bernardo de Carvalho A."/>
            <person name="Caspi A."/>
            <person name="Castrezana S."/>
            <person name="Celniker S.E."/>
            <person name="Chang J.L."/>
            <person name="Chapple C."/>
            <person name="Chatterji S."/>
            <person name="Chinwalla A."/>
            <person name="Civetta A."/>
            <person name="Clifton S.W."/>
            <person name="Comeron J.M."/>
            <person name="Costello J.C."/>
            <person name="Coyne J.A."/>
            <person name="Daub J."/>
            <person name="David R.G."/>
            <person name="Delcher A.L."/>
            <person name="Delehaunty K."/>
            <person name="Do C.B."/>
            <person name="Ebling H."/>
            <person name="Edwards K."/>
            <person name="Eickbush T."/>
            <person name="Evans J.D."/>
            <person name="Filipski A."/>
            <person name="Findeiss S."/>
            <person name="Freyhult E."/>
            <person name="Fulton L."/>
            <person name="Fulton R."/>
            <person name="Garcia A.C."/>
            <person name="Gardiner A."/>
            <person name="Garfield D.A."/>
            <person name="Garvin B.E."/>
            <person name="Gibson G."/>
            <person name="Gilbert D."/>
            <person name="Gnerre S."/>
            <person name="Godfrey J."/>
            <person name="Good R."/>
            <person name="Gotea V."/>
            <person name="Gravely B."/>
            <person name="Greenberg A.J."/>
            <person name="Griffiths-Jones S."/>
            <person name="Gross S."/>
            <person name="Guigo R."/>
            <person name="Gustafson E.A."/>
            <person name="Haerty W."/>
            <person name="Hahn M.W."/>
            <person name="Halligan D.L."/>
            <person name="Halpern A.L."/>
            <person name="Halter G.M."/>
            <person name="Han M.V."/>
            <person name="Heger A."/>
            <person name="Hillier L."/>
            <person name="Hinrichs A.S."/>
            <person name="Holmes I."/>
            <person name="Hoskins R.A."/>
            <person name="Hubisz M.J."/>
            <person name="Hultmark D."/>
            <person name="Huntley M.A."/>
            <person name="Jaffe D.B."/>
            <person name="Jagadeeshan S."/>
            <person name="Jeck W.R."/>
            <person name="Johnson J."/>
            <person name="Jones C.D."/>
            <person name="Jordan W.C."/>
            <person name="Karpen G.H."/>
            <person name="Kataoka E."/>
            <person name="Keightley P.D."/>
            <person name="Kheradpour P."/>
            <person name="Kirkness E.F."/>
            <person name="Koerich L.B."/>
            <person name="Kristiansen K."/>
            <person name="Kudrna D."/>
            <person name="Kulathinal R.J."/>
            <person name="Kumar S."/>
            <person name="Kwok R."/>
            <person name="Lander E."/>
            <person name="Langley C.H."/>
            <person name="Lapoint R."/>
            <person name="Lazzaro B.P."/>
            <person name="Lee S.J."/>
            <person name="Levesque L."/>
            <person name="Li R."/>
            <person name="Lin C.F."/>
            <person name="Lin M.F."/>
            <person name="Lindblad-Toh K."/>
            <person name="Llopart A."/>
            <person name="Long M."/>
            <person name="Low L."/>
            <person name="Lozovsky E."/>
            <person name="Lu J."/>
            <person name="Luo M."/>
            <person name="Machado C.A."/>
            <person name="Makalowski W."/>
            <person name="Marzo M."/>
            <person name="Matsuda M."/>
            <person name="Matzkin L."/>
            <person name="McAllister B."/>
            <person name="McBride C.S."/>
            <person name="McKernan B."/>
            <person name="McKernan K."/>
            <person name="Mendez-Lago M."/>
            <person name="Minx P."/>
            <person name="Mollenhauer M.U."/>
            <person name="Montooth K."/>
            <person name="Mount S.M."/>
            <person name="Mu X."/>
            <person name="Myers E."/>
            <person name="Negre B."/>
            <person name="Newfeld S."/>
            <person name="Nielsen R."/>
            <person name="Noor M.A."/>
            <person name="O'Grady P."/>
            <person name="Pachter L."/>
            <person name="Papaceit M."/>
            <person name="Parisi M.J."/>
            <person name="Parisi M."/>
            <person name="Parts L."/>
            <person name="Pedersen J.S."/>
            <person name="Pesole G."/>
            <person name="Phillippy A.M."/>
            <person name="Ponting C.P."/>
            <person name="Pop M."/>
            <person name="Porcelli D."/>
            <person name="Powell J.R."/>
            <person name="Prohaska S."/>
            <person name="Pruitt K."/>
            <person name="Puig M."/>
            <person name="Quesneville H."/>
            <person name="Ram K.R."/>
            <person name="Rand D."/>
            <person name="Rasmussen M.D."/>
            <person name="Reed L.K."/>
            <person name="Reenan R."/>
            <person name="Reily A."/>
            <person name="Remington K.A."/>
            <person name="Rieger T.T."/>
            <person name="Ritchie M.G."/>
            <person name="Robin C."/>
            <person name="Rogers Y.H."/>
            <person name="Rohde C."/>
            <person name="Rozas J."/>
            <person name="Rubenfield M.J."/>
            <person name="Ruiz A."/>
            <person name="Russo S."/>
            <person name="Salzberg S.L."/>
            <person name="Sanchez-Gracia A."/>
            <person name="Saranga D.J."/>
            <person name="Sato H."/>
            <person name="Schaeffer S.W."/>
            <person name="Schatz M.C."/>
            <person name="Schlenke T."/>
            <person name="Schwartz R."/>
            <person name="Segarra C."/>
            <person name="Singh R.S."/>
            <person name="Sirot L."/>
            <person name="Sirota M."/>
            <person name="Sisneros N.B."/>
            <person name="Smith C.D."/>
            <person name="Smith T.F."/>
            <person name="Spieth J."/>
            <person name="Stage D.E."/>
            <person name="Stark A."/>
            <person name="Stephan W."/>
            <person name="Strausberg R.L."/>
            <person name="Strempel S."/>
            <person name="Sturgill D."/>
            <person name="Sutton G."/>
            <person name="Sutton G.G."/>
            <person name="Tao W."/>
            <person name="Teichmann S."/>
            <person name="Tobari Y.N."/>
            <person name="Tomimura Y."/>
            <person name="Tsolas J.M."/>
            <person name="Valente V.L."/>
            <person name="Venter E."/>
            <person name="Venter J.C."/>
            <person name="Vicario S."/>
            <person name="Vieira F.G."/>
            <person name="Vilella A.J."/>
            <person name="Villasante A."/>
            <person name="Walenz B."/>
            <person name="Wang J."/>
            <person name="Wasserman M."/>
            <person name="Watts T."/>
            <person name="Wilson D."/>
            <person name="Wilson R.K."/>
            <person name="Wing R.A."/>
            <person name="Wolfner M.F."/>
            <person name="Wong A."/>
            <person name="Wong G.K."/>
            <person name="Wu C.I."/>
            <person name="Wu G."/>
            <person name="Yamamoto D."/>
            <person name="Yang H.P."/>
            <person name="Yang S.P."/>
            <person name="Yorke J.A."/>
            <person name="Yoshida K."/>
            <person name="Zdobnov E."/>
            <person name="Zhang P."/>
            <person name="Zhang Y."/>
            <person name="Zimin A.V."/>
            <person name="Baldwin J."/>
            <person name="Abdouelleil A."/>
            <person name="Abdulkadir J."/>
            <person name="Abebe A."/>
            <person name="Abera B."/>
            <person name="Abreu J."/>
            <person name="Acer S.C."/>
            <person name="Aftuck L."/>
            <person name="Alexander A."/>
            <person name="An P."/>
            <person name="Anderson E."/>
            <person name="Anderson S."/>
            <person name="Arachi H."/>
            <person name="Azer M."/>
            <person name="Bachantsang P."/>
            <person name="Barry A."/>
            <person name="Bayul T."/>
            <person name="Berlin A."/>
            <person name="Bessette D."/>
            <person name="Bloom T."/>
            <person name="Blye J."/>
            <person name="Boguslavskiy L."/>
            <person name="Bonnet C."/>
            <person name="Boukhgalter B."/>
            <person name="Bourzgui I."/>
            <person name="Brown A."/>
            <person name="Cahill P."/>
            <person name="Channer S."/>
            <person name="Cheshatsang Y."/>
            <person name="Chuda L."/>
            <person name="Citroen M."/>
            <person name="Collymore A."/>
            <person name="Cooke P."/>
            <person name="Costello M."/>
            <person name="D'Aco K."/>
            <person name="Daza R."/>
            <person name="De Haan G."/>
            <person name="DeGray S."/>
            <person name="DeMaso C."/>
            <person name="Dhargay N."/>
            <person name="Dooley K."/>
            <person name="Dooley E."/>
            <person name="Doricent M."/>
            <person name="Dorje P."/>
            <person name="Dorjee K."/>
            <person name="Dupes A."/>
            <person name="Elong R."/>
            <person name="Falk J."/>
            <person name="Farina A."/>
            <person name="Faro S."/>
            <person name="Ferguson D."/>
            <person name="Fisher S."/>
            <person name="Foley C.D."/>
            <person name="Franke A."/>
            <person name="Friedrich D."/>
            <person name="Gadbois L."/>
            <person name="Gearin G."/>
            <person name="Gearin C.R."/>
            <person name="Giannoukos G."/>
            <person name="Goode T."/>
            <person name="Graham J."/>
            <person name="Grandbois E."/>
            <person name="Grewal S."/>
            <person name="Gyaltsen K."/>
            <person name="Hafez N."/>
            <person name="Hagos B."/>
            <person name="Hall J."/>
            <person name="Henson C."/>
            <person name="Hollinger A."/>
            <person name="Honan T."/>
            <person name="Huard M.D."/>
            <person name="Hughes L."/>
            <person name="Hurhula B."/>
            <person name="Husby M.E."/>
            <person name="Kamat A."/>
            <person name="Kanga B."/>
            <person name="Kashin S."/>
            <person name="Khazanovich D."/>
            <person name="Kisner P."/>
            <person name="Lance K."/>
            <person name="Lara M."/>
            <person name="Lee W."/>
            <person name="Lennon N."/>
            <person name="Letendre F."/>
            <person name="LeVine R."/>
            <person name="Lipovsky A."/>
            <person name="Liu X."/>
            <person name="Liu J."/>
            <person name="Liu S."/>
            <person name="Lokyitsang T."/>
            <person name="Lokyitsang Y."/>
            <person name="Lubonja R."/>
            <person name="Lui A."/>
            <person name="MacDonald P."/>
            <person name="Magnisalis V."/>
            <person name="Maru K."/>
            <person name="Matthews C."/>
            <person name="McCusker W."/>
            <person name="McDonough S."/>
            <person name="Mehta T."/>
            <person name="Meldrim J."/>
            <person name="Meneus L."/>
            <person name="Mihai O."/>
            <person name="Mihalev A."/>
            <person name="Mihova T."/>
            <person name="Mittelman R."/>
            <person name="Mlenga V."/>
            <person name="Montmayeur A."/>
            <person name="Mulrain L."/>
            <person name="Navidi A."/>
            <person name="Naylor J."/>
            <person name="Negash T."/>
            <person name="Nguyen T."/>
            <person name="Nguyen N."/>
            <person name="Nicol R."/>
            <person name="Norbu C."/>
            <person name="Norbu N."/>
            <person name="Novod N."/>
            <person name="O'Neill B."/>
            <person name="Osman S."/>
            <person name="Markiewicz E."/>
            <person name="Oyono O.L."/>
            <person name="Patti C."/>
            <person name="Phunkhang P."/>
            <person name="Pierre F."/>
            <person name="Priest M."/>
            <person name="Raghuraman S."/>
            <person name="Rege F."/>
            <person name="Reyes R."/>
            <person name="Rise C."/>
            <person name="Rogov P."/>
            <person name="Ross K."/>
            <person name="Ryan E."/>
            <person name="Settipalli S."/>
            <person name="Shea T."/>
            <person name="Sherpa N."/>
            <person name="Shi L."/>
            <person name="Shih D."/>
            <person name="Sparrow T."/>
            <person name="Spaulding J."/>
            <person name="Stalker J."/>
            <person name="Stange-Thomann N."/>
            <person name="Stavropoulos S."/>
            <person name="Stone C."/>
            <person name="Strader C."/>
            <person name="Tesfaye S."/>
            <person name="Thomson T."/>
            <person name="Thoulutsang Y."/>
            <person name="Thoulutsang D."/>
            <person name="Topham K."/>
            <person name="Topping I."/>
            <person name="Tsamla T."/>
            <person name="Vassiliev H."/>
            <person name="Vo A."/>
            <person name="Wangchuk T."/>
            <person name="Wangdi T."/>
            <person name="Weiand M."/>
            <person name="Wilkinson J."/>
            <person name="Wilson A."/>
            <person name="Yadav S."/>
            <person name="Young G."/>
            <person name="Yu Q."/>
            <person name="Zembek L."/>
            <person name="Zhong D."/>
            <person name="Zimmer A."/>
            <person name="Zwirko Z."/>
            <person name="Jaffe D.B."/>
            <person name="Alvarez P."/>
            <person name="Brockman W."/>
            <person name="Butler J."/>
            <person name="Chin C."/>
            <person name="Gnerre S."/>
            <person name="Grabherr M."/>
            <person name="Kleber M."/>
            <person name="Mauceli E."/>
            <person name="MacCallum I."/>
        </authorList>
    </citation>
    <scope>NUCLEOTIDE SEQUENCE [LARGE SCALE GENOMIC DNA]</scope>
    <source>
        <strain evidence="2">MSH-3</strain>
        <strain evidence="4">MSH-3 / Tucson 14011-0111.49</strain>
    </source>
</reference>
<feature type="compositionally biased region" description="Low complexity" evidence="1">
    <location>
        <begin position="7"/>
        <end position="31"/>
    </location>
</feature>
<name>B4H0X1_DROPE</name>
<evidence type="ECO:0000256" key="1">
    <source>
        <dbReference type="SAM" id="MobiDB-lite"/>
    </source>
</evidence>
<sequence>MKTGTLKAKPSVAKVKSSPAKTTALARALALNDDDGLNENEDVDVHDRWPDTKY</sequence>
<protein>
    <submittedName>
        <fullName evidence="3">GL15859</fullName>
    </submittedName>
    <submittedName>
        <fullName evidence="2">GL15881</fullName>
    </submittedName>
</protein>
<reference evidence="2" key="2">
    <citation type="submission" date="2008-06" db="EMBL/GenBank/DDBJ databases">
        <authorList>
            <consortium name="FlyBase"/>
        </authorList>
    </citation>
    <scope>NUCLEOTIDE SEQUENCE</scope>
    <source>
        <strain evidence="2">MSH-3</strain>
    </source>
</reference>
<dbReference type="AlphaFoldDB" id="B4H0X1"/>
<keyword evidence="4" id="KW-1185">Reference proteome</keyword>
<proteinExistence type="predicted"/>
<dbReference type="HOGENOM" id="CLU_3052550_0_0_1"/>
<dbReference type="EMBL" id="CH479201">
    <property type="protein sequence ID" value="EDW29887.1"/>
    <property type="molecule type" value="Genomic_DNA"/>
</dbReference>
<evidence type="ECO:0000313" key="2">
    <source>
        <dbReference type="EMBL" id="EDW29887.1"/>
    </source>
</evidence>